<feature type="compositionally biased region" description="Basic and acidic residues" evidence="1">
    <location>
        <begin position="607"/>
        <end position="622"/>
    </location>
</feature>
<feature type="compositionally biased region" description="Low complexity" evidence="1">
    <location>
        <begin position="15"/>
        <end position="30"/>
    </location>
</feature>
<gene>
    <name evidence="2" type="ORF">AB2U05_29785</name>
</gene>
<feature type="region of interest" description="Disordered" evidence="1">
    <location>
        <begin position="1"/>
        <end position="30"/>
    </location>
</feature>
<feature type="region of interest" description="Disordered" evidence="1">
    <location>
        <begin position="720"/>
        <end position="759"/>
    </location>
</feature>
<protein>
    <recommendedName>
        <fullName evidence="3">AsmA-like C-terminal domain-containing protein</fullName>
    </recommendedName>
</protein>
<accession>A0AB39TT15</accession>
<evidence type="ECO:0008006" key="3">
    <source>
        <dbReference type="Google" id="ProtNLM"/>
    </source>
</evidence>
<feature type="region of interest" description="Disordered" evidence="1">
    <location>
        <begin position="607"/>
        <end position="660"/>
    </location>
</feature>
<name>A0AB39TT15_9ACTN</name>
<feature type="region of interest" description="Disordered" evidence="1">
    <location>
        <begin position="313"/>
        <end position="340"/>
    </location>
</feature>
<reference evidence="2" key="1">
    <citation type="submission" date="2024-07" db="EMBL/GenBank/DDBJ databases">
        <authorList>
            <person name="Yu S.T."/>
        </authorList>
    </citation>
    <scope>NUCLEOTIDE SEQUENCE</scope>
    <source>
        <strain evidence="2">Y1</strain>
    </source>
</reference>
<evidence type="ECO:0000256" key="1">
    <source>
        <dbReference type="SAM" id="MobiDB-lite"/>
    </source>
</evidence>
<feature type="compositionally biased region" description="Low complexity" evidence="1">
    <location>
        <begin position="626"/>
        <end position="644"/>
    </location>
</feature>
<dbReference type="EMBL" id="CP163445">
    <property type="protein sequence ID" value="XDQ82378.1"/>
    <property type="molecule type" value="Genomic_DNA"/>
</dbReference>
<evidence type="ECO:0000313" key="2">
    <source>
        <dbReference type="EMBL" id="XDQ82378.1"/>
    </source>
</evidence>
<sequence>MAGPAREVKPPAPAAPRAAPGPATEGPAGALAGQLAGAVPARPAVAPDVPRDVLALEGGAALAPTPAVTAYLERKGPVGGPVRAALGTLATGTLNLRKTDEGLTTGPDYETLPLAHPFFLPLTRYGVEPVLAVRVRGGLLEGHASAVVKGRLLTGPAELLGQVAEHADQLGLAGVSALKLPAVENRLDGPKLLIRAAGLHFRLGGFLDATGALGLADELVTFDATATGTVPGLAVVTLPVKRDAEGRLSGEATVEVDLKGFKGSVTAALAGGVVDVRGSVHYANDKFDGEVTLVATDEQSAGRLTGEQVAAAQAKAAAPKPSVPEDEQASGPTGPRPGPRVVVGWGTVSVQLAEWLSGEALVVVDHHGDVTLVGKITPRMTKPLFEQKDWVKPLPKLEVRALYGVPLVGNVFVFANVGLELLAKLGPATLDRMALTGTWSTKPEVLKDFGITGTLNVSAFAGLRLVAQGGAGVELLGHDIKAGVALNALAGIRGYVEATPRIGYREVADPKAGKHGEFFIGGHLEIAAQPFLGLGGDLFVALVSPWWSPAPSHRWTWPLFQLEYPLPGEFGIGADVEHVLGSGKVPEVKFGEVAFSADKFMTDLMNDHVPKKSGRDDRKAGTWHEGPGAAAPAKGGAAPHAAPKPSKPAKPEQEMSPEKLKRWQGGLQAIGALAQESLTDPFEEDELRTALAGIKKTYGFTLLEEQRQGDESLIDARMSPQTKKKPRVRLGTRTYHGGPYNTLGVKNPRGGKNRATKGTERNHMPAWKATKDAQAVGGRTAEITQALNVVSRYTAPAVEMDIADHKKTGSWGTADKGWRADQTRLLVQGKFKEAIAKDVQDAQAIAPGKYTRAIAEMKSKLPKEWKQLGADK</sequence>
<dbReference type="RefSeq" id="WP_369184776.1">
    <property type="nucleotide sequence ID" value="NZ_CP163445.1"/>
</dbReference>
<feature type="compositionally biased region" description="Basic and acidic residues" evidence="1">
    <location>
        <begin position="649"/>
        <end position="660"/>
    </location>
</feature>
<proteinExistence type="predicted"/>
<dbReference type="AlphaFoldDB" id="A0AB39TT15"/>
<organism evidence="2">
    <name type="scientific">Streptomyces sp. Y1</name>
    <dbReference type="NCBI Taxonomy" id="3238634"/>
    <lineage>
        <taxon>Bacteria</taxon>
        <taxon>Bacillati</taxon>
        <taxon>Actinomycetota</taxon>
        <taxon>Actinomycetes</taxon>
        <taxon>Kitasatosporales</taxon>
        <taxon>Streptomycetaceae</taxon>
        <taxon>Streptomyces</taxon>
    </lineage>
</organism>